<evidence type="ECO:0000259" key="8">
    <source>
        <dbReference type="PROSITE" id="PS50928"/>
    </source>
</evidence>
<protein>
    <submittedName>
        <fullName evidence="9">ABC transporter permease subunit</fullName>
    </submittedName>
</protein>
<evidence type="ECO:0000256" key="2">
    <source>
        <dbReference type="ARBA" id="ARBA00022448"/>
    </source>
</evidence>
<name>A0ABY7B7A9_9PSEU</name>
<evidence type="ECO:0000256" key="7">
    <source>
        <dbReference type="RuleBase" id="RU363032"/>
    </source>
</evidence>
<feature type="transmembrane region" description="Helical" evidence="7">
    <location>
        <begin position="96"/>
        <end position="116"/>
    </location>
</feature>
<evidence type="ECO:0000313" key="9">
    <source>
        <dbReference type="EMBL" id="WAL68216.1"/>
    </source>
</evidence>
<dbReference type="Pfam" id="PF00528">
    <property type="entry name" value="BPD_transp_1"/>
    <property type="match status" value="1"/>
</dbReference>
<comment type="subcellular location">
    <subcellularLocation>
        <location evidence="1 7">Cell membrane</location>
        <topology evidence="1 7">Multi-pass membrane protein</topology>
    </subcellularLocation>
</comment>
<feature type="transmembrane region" description="Helical" evidence="7">
    <location>
        <begin position="152"/>
        <end position="173"/>
    </location>
</feature>
<reference evidence="9" key="1">
    <citation type="submission" date="2022-11" db="EMBL/GenBank/DDBJ databases">
        <authorList>
            <person name="Mo P."/>
        </authorList>
    </citation>
    <scope>NUCLEOTIDE SEQUENCE</scope>
    <source>
        <strain evidence="9">HUAS 11-8</strain>
    </source>
</reference>
<gene>
    <name evidence="9" type="ORF">ORV05_10770</name>
</gene>
<keyword evidence="5 7" id="KW-1133">Transmembrane helix</keyword>
<feature type="domain" description="ABC transmembrane type-1" evidence="8">
    <location>
        <begin position="84"/>
        <end position="275"/>
    </location>
</feature>
<evidence type="ECO:0000256" key="6">
    <source>
        <dbReference type="ARBA" id="ARBA00023136"/>
    </source>
</evidence>
<keyword evidence="6 7" id="KW-0472">Membrane</keyword>
<evidence type="ECO:0000256" key="3">
    <source>
        <dbReference type="ARBA" id="ARBA00022475"/>
    </source>
</evidence>
<sequence>MTVIVPATEPTVVAPETARARSSVFARALWSLVWPIAVAVLVVVVGWLAFLTAYDVSPAVGKTPAAVWDYLFTDPAAADHRGVVFGALGRTLTDAALGYGGGLAAALVLATVFVLFSPVEQAFLPIVMLLRSVPLVAMTPVILLAFGRGAAGVAVIGGVVVFFPAMVNIMLGLRSASRQATELVLAYGGNRLTVLRKVALPSAIPALFASARISVPAALVGALVAEWLATSGGIGGAIPNAIGGFDYAQVWSDIVVLTAASLLLYTLVAVLESVVLTANGMPNRD</sequence>
<evidence type="ECO:0000256" key="5">
    <source>
        <dbReference type="ARBA" id="ARBA00022989"/>
    </source>
</evidence>
<dbReference type="PANTHER" id="PTHR30151:SF20">
    <property type="entry name" value="ABC TRANSPORTER PERMEASE PROTEIN HI_0355-RELATED"/>
    <property type="match status" value="1"/>
</dbReference>
<dbReference type="InterPro" id="IPR035906">
    <property type="entry name" value="MetI-like_sf"/>
</dbReference>
<evidence type="ECO:0000256" key="1">
    <source>
        <dbReference type="ARBA" id="ARBA00004651"/>
    </source>
</evidence>
<feature type="transmembrane region" description="Helical" evidence="7">
    <location>
        <begin position="123"/>
        <end position="146"/>
    </location>
</feature>
<keyword evidence="4 7" id="KW-0812">Transmembrane</keyword>
<dbReference type="SUPFAM" id="SSF161098">
    <property type="entry name" value="MetI-like"/>
    <property type="match status" value="1"/>
</dbReference>
<keyword evidence="10" id="KW-1185">Reference proteome</keyword>
<keyword evidence="3" id="KW-1003">Cell membrane</keyword>
<keyword evidence="2 7" id="KW-0813">Transport</keyword>
<organism evidence="9 10">
    <name type="scientific">Amycolatopsis cynarae</name>
    <dbReference type="NCBI Taxonomy" id="2995223"/>
    <lineage>
        <taxon>Bacteria</taxon>
        <taxon>Bacillati</taxon>
        <taxon>Actinomycetota</taxon>
        <taxon>Actinomycetes</taxon>
        <taxon>Pseudonocardiales</taxon>
        <taxon>Pseudonocardiaceae</taxon>
        <taxon>Amycolatopsis</taxon>
    </lineage>
</organism>
<feature type="transmembrane region" description="Helical" evidence="7">
    <location>
        <begin position="29"/>
        <end position="50"/>
    </location>
</feature>
<evidence type="ECO:0000313" key="10">
    <source>
        <dbReference type="Proteomes" id="UP001163203"/>
    </source>
</evidence>
<dbReference type="CDD" id="cd06261">
    <property type="entry name" value="TM_PBP2"/>
    <property type="match status" value="1"/>
</dbReference>
<dbReference type="EMBL" id="CP113836">
    <property type="protein sequence ID" value="WAL68216.1"/>
    <property type="molecule type" value="Genomic_DNA"/>
</dbReference>
<dbReference type="InterPro" id="IPR000515">
    <property type="entry name" value="MetI-like"/>
</dbReference>
<proteinExistence type="inferred from homology"/>
<comment type="similarity">
    <text evidence="7">Belongs to the binding-protein-dependent transport system permease family.</text>
</comment>
<dbReference type="Proteomes" id="UP001163203">
    <property type="component" value="Chromosome"/>
</dbReference>
<accession>A0ABY7B7A9</accession>
<dbReference type="RefSeq" id="WP_268758310.1">
    <property type="nucleotide sequence ID" value="NZ_CP113836.1"/>
</dbReference>
<dbReference type="PANTHER" id="PTHR30151">
    <property type="entry name" value="ALKANE SULFONATE ABC TRANSPORTER-RELATED, MEMBRANE SUBUNIT"/>
    <property type="match status" value="1"/>
</dbReference>
<feature type="transmembrane region" description="Helical" evidence="7">
    <location>
        <begin position="219"/>
        <end position="242"/>
    </location>
</feature>
<feature type="transmembrane region" description="Helical" evidence="7">
    <location>
        <begin position="254"/>
        <end position="276"/>
    </location>
</feature>
<dbReference type="Gene3D" id="1.10.3720.10">
    <property type="entry name" value="MetI-like"/>
    <property type="match status" value="1"/>
</dbReference>
<evidence type="ECO:0000256" key="4">
    <source>
        <dbReference type="ARBA" id="ARBA00022692"/>
    </source>
</evidence>
<dbReference type="PROSITE" id="PS50928">
    <property type="entry name" value="ABC_TM1"/>
    <property type="match status" value="1"/>
</dbReference>